<proteinExistence type="inferred from homology"/>
<keyword evidence="7" id="KW-0812">Transmembrane</keyword>
<dbReference type="GO" id="GO:0004222">
    <property type="term" value="F:metalloendopeptidase activity"/>
    <property type="evidence" value="ECO:0007669"/>
    <property type="project" value="InterPro"/>
</dbReference>
<keyword evidence="1 6" id="KW-0645">Protease</keyword>
<evidence type="ECO:0000259" key="8">
    <source>
        <dbReference type="Pfam" id="PF01435"/>
    </source>
</evidence>
<keyword evidence="7" id="KW-0472">Membrane</keyword>
<dbReference type="Pfam" id="PF01435">
    <property type="entry name" value="Peptidase_M48"/>
    <property type="match status" value="1"/>
</dbReference>
<dbReference type="InterPro" id="IPR001915">
    <property type="entry name" value="Peptidase_M48"/>
</dbReference>
<dbReference type="GO" id="GO:0006508">
    <property type="term" value="P:proteolysis"/>
    <property type="evidence" value="ECO:0007669"/>
    <property type="project" value="UniProtKB-KW"/>
</dbReference>
<feature type="non-terminal residue" evidence="10">
    <location>
        <position position="228"/>
    </location>
</feature>
<dbReference type="Pfam" id="PF23368">
    <property type="entry name" value="DUF7092"/>
    <property type="match status" value="1"/>
</dbReference>
<evidence type="ECO:0000259" key="9">
    <source>
        <dbReference type="Pfam" id="PF23368"/>
    </source>
</evidence>
<gene>
    <name evidence="10" type="ORF">EVA68_07970</name>
</gene>
<reference evidence="10 11" key="1">
    <citation type="submission" date="2019-02" db="EMBL/GenBank/DDBJ databases">
        <title>Prokaryotic population dynamics and viral predation in marine succession experiment using metagenomics: the confinement effect.</title>
        <authorList>
            <person name="Haro-Moreno J.M."/>
            <person name="Rodriguez-Valera F."/>
            <person name="Lopez-Perez M."/>
        </authorList>
    </citation>
    <scope>NUCLEOTIDE SEQUENCE [LARGE SCALE GENOMIC DNA]</scope>
    <source>
        <strain evidence="10">MED-G157</strain>
    </source>
</reference>
<evidence type="ECO:0000313" key="10">
    <source>
        <dbReference type="EMBL" id="RZO74996.1"/>
    </source>
</evidence>
<comment type="similarity">
    <text evidence="6">Belongs to the peptidase M48 family.</text>
</comment>
<keyword evidence="4 6" id="KW-0862">Zinc</keyword>
<evidence type="ECO:0000256" key="4">
    <source>
        <dbReference type="ARBA" id="ARBA00022833"/>
    </source>
</evidence>
<dbReference type="CDD" id="cd07332">
    <property type="entry name" value="M48C_Oma1_like"/>
    <property type="match status" value="1"/>
</dbReference>
<evidence type="ECO:0000256" key="1">
    <source>
        <dbReference type="ARBA" id="ARBA00022670"/>
    </source>
</evidence>
<dbReference type="Gene3D" id="3.30.2010.10">
    <property type="entry name" value="Metalloproteases ('zincins'), catalytic domain"/>
    <property type="match status" value="1"/>
</dbReference>
<keyword evidence="2" id="KW-0479">Metal-binding</keyword>
<comment type="caution">
    <text evidence="10">The sequence shown here is derived from an EMBL/GenBank/DDBJ whole genome shotgun (WGS) entry which is preliminary data.</text>
</comment>
<accession>A0A520RXL9</accession>
<evidence type="ECO:0000256" key="2">
    <source>
        <dbReference type="ARBA" id="ARBA00022723"/>
    </source>
</evidence>
<comment type="cofactor">
    <cofactor evidence="6">
        <name>Zn(2+)</name>
        <dbReference type="ChEBI" id="CHEBI:29105"/>
    </cofactor>
    <text evidence="6">Binds 1 zinc ion per subunit.</text>
</comment>
<name>A0A520RXL9_9GAMM</name>
<sequence>MINGQYSDGKTSQVTPAVGGMVSKYFEVKTTSGRFLIREKITLVEISSRLGNVPRTVNFPSGAQFISEDNEAIDKMTGEHLGKKNILYAIETHLVPVIFSTIFALLVCGWLIMEGIPLGTKLVVERLPEELTKAIGAGSIDALDYSLFDSSELAASKQREVRDLLQPLLKQHSSLGASIHFRSSEGANAFALPDGSIVLTDDLFDILYDDNELIAIVYHELGHLHHRH</sequence>
<evidence type="ECO:0000256" key="3">
    <source>
        <dbReference type="ARBA" id="ARBA00022801"/>
    </source>
</evidence>
<dbReference type="EMBL" id="SHAG01000052">
    <property type="protein sequence ID" value="RZO74996.1"/>
    <property type="molecule type" value="Genomic_DNA"/>
</dbReference>
<evidence type="ECO:0000256" key="5">
    <source>
        <dbReference type="ARBA" id="ARBA00023049"/>
    </source>
</evidence>
<organism evidence="10 11">
    <name type="scientific">OM182 bacterium</name>
    <dbReference type="NCBI Taxonomy" id="2510334"/>
    <lineage>
        <taxon>Bacteria</taxon>
        <taxon>Pseudomonadati</taxon>
        <taxon>Pseudomonadota</taxon>
        <taxon>Gammaproteobacteria</taxon>
        <taxon>OMG group</taxon>
        <taxon>OM182 clade</taxon>
    </lineage>
</organism>
<protein>
    <submittedName>
        <fullName evidence="10">M48 family metallopeptidase</fullName>
    </submittedName>
</protein>
<evidence type="ECO:0000313" key="11">
    <source>
        <dbReference type="Proteomes" id="UP000316199"/>
    </source>
</evidence>
<feature type="domain" description="DUF7092" evidence="9">
    <location>
        <begin position="1"/>
        <end position="78"/>
    </location>
</feature>
<feature type="transmembrane region" description="Helical" evidence="7">
    <location>
        <begin position="93"/>
        <end position="113"/>
    </location>
</feature>
<dbReference type="GO" id="GO:0046872">
    <property type="term" value="F:metal ion binding"/>
    <property type="evidence" value="ECO:0007669"/>
    <property type="project" value="UniProtKB-KW"/>
</dbReference>
<dbReference type="InterPro" id="IPR055518">
    <property type="entry name" value="DUF7092"/>
</dbReference>
<keyword evidence="3 6" id="KW-0378">Hydrolase</keyword>
<evidence type="ECO:0000256" key="6">
    <source>
        <dbReference type="RuleBase" id="RU003983"/>
    </source>
</evidence>
<evidence type="ECO:0000256" key="7">
    <source>
        <dbReference type="SAM" id="Phobius"/>
    </source>
</evidence>
<dbReference type="Proteomes" id="UP000316199">
    <property type="component" value="Unassembled WGS sequence"/>
</dbReference>
<keyword evidence="5 6" id="KW-0482">Metalloprotease</keyword>
<feature type="domain" description="Peptidase M48" evidence="8">
    <location>
        <begin position="157"/>
        <end position="228"/>
    </location>
</feature>
<dbReference type="AlphaFoldDB" id="A0A520RXL9"/>
<keyword evidence="7" id="KW-1133">Transmembrane helix</keyword>